<organism evidence="1 2">
    <name type="scientific">Dendrolimus kikuchii</name>
    <dbReference type="NCBI Taxonomy" id="765133"/>
    <lineage>
        <taxon>Eukaryota</taxon>
        <taxon>Metazoa</taxon>
        <taxon>Ecdysozoa</taxon>
        <taxon>Arthropoda</taxon>
        <taxon>Hexapoda</taxon>
        <taxon>Insecta</taxon>
        <taxon>Pterygota</taxon>
        <taxon>Neoptera</taxon>
        <taxon>Endopterygota</taxon>
        <taxon>Lepidoptera</taxon>
        <taxon>Glossata</taxon>
        <taxon>Ditrysia</taxon>
        <taxon>Bombycoidea</taxon>
        <taxon>Lasiocampidae</taxon>
        <taxon>Dendrolimus</taxon>
    </lineage>
</organism>
<comment type="caution">
    <text evidence="1">The sequence shown here is derived from an EMBL/GenBank/DDBJ whole genome shotgun (WGS) entry which is preliminary data.</text>
</comment>
<reference evidence="1 2" key="1">
    <citation type="journal article" date="2021" name="Front. Genet.">
        <title>Chromosome-Level Genome Assembly Reveals Significant Gene Expansion in the Toll and IMD Signaling Pathways of Dendrolimus kikuchii.</title>
        <authorList>
            <person name="Zhou J."/>
            <person name="Wu P."/>
            <person name="Xiong Z."/>
            <person name="Liu N."/>
            <person name="Zhao N."/>
            <person name="Ji M."/>
            <person name="Qiu Y."/>
            <person name="Yang B."/>
        </authorList>
    </citation>
    <scope>NUCLEOTIDE SEQUENCE [LARGE SCALE GENOMIC DNA]</scope>
    <source>
        <strain evidence="1">Ann1</strain>
    </source>
</reference>
<evidence type="ECO:0000313" key="2">
    <source>
        <dbReference type="Proteomes" id="UP000824533"/>
    </source>
</evidence>
<protein>
    <submittedName>
        <fullName evidence="1">Uncharacterized protein</fullName>
    </submittedName>
</protein>
<name>A0ACC1CLU3_9NEOP</name>
<accession>A0ACC1CLU3</accession>
<gene>
    <name evidence="1" type="ORF">K1T71_011637</name>
</gene>
<evidence type="ECO:0000313" key="1">
    <source>
        <dbReference type="EMBL" id="KAJ0172498.1"/>
    </source>
</evidence>
<proteinExistence type="predicted"/>
<keyword evidence="2" id="KW-1185">Reference proteome</keyword>
<dbReference type="Proteomes" id="UP000824533">
    <property type="component" value="Linkage Group LG21"/>
</dbReference>
<dbReference type="EMBL" id="CM034407">
    <property type="protein sequence ID" value="KAJ0172498.1"/>
    <property type="molecule type" value="Genomic_DNA"/>
</dbReference>
<sequence>MKIFTAEQKLDSNVISNIDTDCSSQPSTVTENVIFSLSNEDSPPILANDENSSEGETKDFSADDSSDEFKPKKSVQRGRINSTSIAIHL</sequence>